<name>A0A0E0M8Y0_ORYPU</name>
<sequence>MKRASRCMQSHACMQRDACGHFYPWTHLSDQRKILLSGSIDPSRPSADDRHPPASTGIGAPERHHAATKRRRRPSSTPPPPSAAPVCYCILVHHTITQSPIAKQLEDGGDEQSPVAKRQLEEKMVQSCCFFFQFFNCSQNQLEEQMVAEGIA</sequence>
<evidence type="ECO:0000256" key="1">
    <source>
        <dbReference type="SAM" id="MobiDB-lite"/>
    </source>
</evidence>
<reference evidence="2" key="2">
    <citation type="submission" date="2018-05" db="EMBL/GenBank/DDBJ databases">
        <title>OpunRS2 (Oryza punctata Reference Sequence Version 2).</title>
        <authorList>
            <person name="Zhang J."/>
            <person name="Kudrna D."/>
            <person name="Lee S."/>
            <person name="Talag J."/>
            <person name="Welchert J."/>
            <person name="Wing R.A."/>
        </authorList>
    </citation>
    <scope>NUCLEOTIDE SEQUENCE [LARGE SCALE GENOMIC DNA]</scope>
</reference>
<dbReference type="HOGENOM" id="CLU_1725242_0_0_1"/>
<keyword evidence="3" id="KW-1185">Reference proteome</keyword>
<reference evidence="2" key="1">
    <citation type="submission" date="2015-04" db="UniProtKB">
        <authorList>
            <consortium name="EnsemblPlants"/>
        </authorList>
    </citation>
    <scope>IDENTIFICATION</scope>
</reference>
<evidence type="ECO:0000313" key="3">
    <source>
        <dbReference type="Proteomes" id="UP000026962"/>
    </source>
</evidence>
<protein>
    <submittedName>
        <fullName evidence="2">Uncharacterized protein</fullName>
    </submittedName>
</protein>
<feature type="region of interest" description="Disordered" evidence="1">
    <location>
        <begin position="38"/>
        <end position="82"/>
    </location>
</feature>
<dbReference type="AlphaFoldDB" id="A0A0E0M8Y0"/>
<organism evidence="2">
    <name type="scientific">Oryza punctata</name>
    <name type="common">Red rice</name>
    <dbReference type="NCBI Taxonomy" id="4537"/>
    <lineage>
        <taxon>Eukaryota</taxon>
        <taxon>Viridiplantae</taxon>
        <taxon>Streptophyta</taxon>
        <taxon>Embryophyta</taxon>
        <taxon>Tracheophyta</taxon>
        <taxon>Spermatophyta</taxon>
        <taxon>Magnoliopsida</taxon>
        <taxon>Liliopsida</taxon>
        <taxon>Poales</taxon>
        <taxon>Poaceae</taxon>
        <taxon>BOP clade</taxon>
        <taxon>Oryzoideae</taxon>
        <taxon>Oryzeae</taxon>
        <taxon>Oryzinae</taxon>
        <taxon>Oryza</taxon>
    </lineage>
</organism>
<dbReference type="EnsemblPlants" id="OPUNC10G12120.1">
    <property type="protein sequence ID" value="OPUNC10G12120.1"/>
    <property type="gene ID" value="OPUNC10G12120"/>
</dbReference>
<accession>A0A0E0M8Y0</accession>
<evidence type="ECO:0000313" key="2">
    <source>
        <dbReference type="EnsemblPlants" id="OPUNC10G12120.1"/>
    </source>
</evidence>
<dbReference type="Proteomes" id="UP000026962">
    <property type="component" value="Chromosome 10"/>
</dbReference>
<proteinExistence type="predicted"/>
<dbReference type="Gramene" id="OPUNC10G12120.1">
    <property type="protein sequence ID" value="OPUNC10G12120.1"/>
    <property type="gene ID" value="OPUNC10G12120"/>
</dbReference>